<accession>A0A1T4Z0S8</accession>
<keyword evidence="2" id="KW-1185">Reference proteome</keyword>
<dbReference type="STRING" id="48467.SAMN02745166_04745"/>
<evidence type="ECO:0000313" key="2">
    <source>
        <dbReference type="Proteomes" id="UP000190774"/>
    </source>
</evidence>
<evidence type="ECO:0008006" key="3">
    <source>
        <dbReference type="Google" id="ProtNLM"/>
    </source>
</evidence>
<dbReference type="Proteomes" id="UP000190774">
    <property type="component" value="Unassembled WGS sequence"/>
</dbReference>
<sequence length="89" mass="10211">MSEARKLAVSMFRESDPVFVRWACSHAANWDGLIEHPDRVSIHGDRDSVFPIRRQIIQHLIPGGDHLMAITRRLEILPLLIERHGGNNH</sequence>
<dbReference type="AlphaFoldDB" id="A0A1T4Z0S8"/>
<protein>
    <recommendedName>
        <fullName evidence="3">Alpha/beta hydrolase family protein</fullName>
    </recommendedName>
</protein>
<evidence type="ECO:0000313" key="1">
    <source>
        <dbReference type="EMBL" id="SKB07659.1"/>
    </source>
</evidence>
<proteinExistence type="predicted"/>
<dbReference type="EMBL" id="FUYE01000024">
    <property type="protein sequence ID" value="SKB07659.1"/>
    <property type="molecule type" value="Genomic_DNA"/>
</dbReference>
<organism evidence="1 2">
    <name type="scientific">Prosthecobacter debontii</name>
    <dbReference type="NCBI Taxonomy" id="48467"/>
    <lineage>
        <taxon>Bacteria</taxon>
        <taxon>Pseudomonadati</taxon>
        <taxon>Verrucomicrobiota</taxon>
        <taxon>Verrucomicrobiia</taxon>
        <taxon>Verrucomicrobiales</taxon>
        <taxon>Verrucomicrobiaceae</taxon>
        <taxon>Prosthecobacter</taxon>
    </lineage>
</organism>
<name>A0A1T4Z0S8_9BACT</name>
<gene>
    <name evidence="1" type="ORF">SAMN02745166_04745</name>
</gene>
<reference evidence="2" key="1">
    <citation type="submission" date="2017-02" db="EMBL/GenBank/DDBJ databases">
        <authorList>
            <person name="Varghese N."/>
            <person name="Submissions S."/>
        </authorList>
    </citation>
    <scope>NUCLEOTIDE SEQUENCE [LARGE SCALE GENOMIC DNA]</scope>
    <source>
        <strain evidence="2">ATCC 700200</strain>
    </source>
</reference>